<keyword evidence="1" id="KW-0863">Zinc-finger</keyword>
<evidence type="ECO:0000256" key="1">
    <source>
        <dbReference type="PROSITE-ProRule" id="PRU00042"/>
    </source>
</evidence>
<dbReference type="PANTHER" id="PTHR33936">
    <property type="entry name" value="PROTEIN CBG17840"/>
    <property type="match status" value="1"/>
</dbReference>
<dbReference type="AlphaFoldDB" id="A0AAV6UP93"/>
<dbReference type="PROSITE" id="PS00028">
    <property type="entry name" value="ZINC_FINGER_C2H2_1"/>
    <property type="match status" value="1"/>
</dbReference>
<gene>
    <name evidence="4" type="ORF">JTE90_027669</name>
</gene>
<comment type="caution">
    <text evidence="4">The sequence shown here is derived from an EMBL/GenBank/DDBJ whole genome shotgun (WGS) entry which is preliminary data.</text>
</comment>
<dbReference type="EMBL" id="JAFNEN010000317">
    <property type="protein sequence ID" value="KAG8185999.1"/>
    <property type="molecule type" value="Genomic_DNA"/>
</dbReference>
<keyword evidence="5" id="KW-1185">Reference proteome</keyword>
<dbReference type="PROSITE" id="PS50157">
    <property type="entry name" value="ZINC_FINGER_C2H2_2"/>
    <property type="match status" value="1"/>
</dbReference>
<accession>A0AAV6UP93</accession>
<keyword evidence="1" id="KW-0862">Zinc</keyword>
<dbReference type="InterPro" id="IPR013087">
    <property type="entry name" value="Znf_C2H2_type"/>
</dbReference>
<reference evidence="4 5" key="1">
    <citation type="journal article" date="2022" name="Nat. Ecol. Evol.">
        <title>A masculinizing supergene underlies an exaggerated male reproductive morph in a spider.</title>
        <authorList>
            <person name="Hendrickx F."/>
            <person name="De Corte Z."/>
            <person name="Sonet G."/>
            <person name="Van Belleghem S.M."/>
            <person name="Kostlbacher S."/>
            <person name="Vangestel C."/>
        </authorList>
    </citation>
    <scope>NUCLEOTIDE SEQUENCE [LARGE SCALE GENOMIC DNA]</scope>
    <source>
        <strain evidence="4">W744_W776</strain>
    </source>
</reference>
<keyword evidence="1" id="KW-0479">Metal-binding</keyword>
<name>A0AAV6UP93_9ARAC</name>
<dbReference type="Gene3D" id="3.30.160.60">
    <property type="entry name" value="Classic Zinc Finger"/>
    <property type="match status" value="1"/>
</dbReference>
<evidence type="ECO:0000259" key="3">
    <source>
        <dbReference type="PROSITE" id="PS50157"/>
    </source>
</evidence>
<proteinExistence type="predicted"/>
<evidence type="ECO:0000313" key="4">
    <source>
        <dbReference type="EMBL" id="KAG8185999.1"/>
    </source>
</evidence>
<feature type="domain" description="C2H2-type" evidence="3">
    <location>
        <begin position="172"/>
        <end position="200"/>
    </location>
</feature>
<organism evidence="4 5">
    <name type="scientific">Oedothorax gibbosus</name>
    <dbReference type="NCBI Taxonomy" id="931172"/>
    <lineage>
        <taxon>Eukaryota</taxon>
        <taxon>Metazoa</taxon>
        <taxon>Ecdysozoa</taxon>
        <taxon>Arthropoda</taxon>
        <taxon>Chelicerata</taxon>
        <taxon>Arachnida</taxon>
        <taxon>Araneae</taxon>
        <taxon>Araneomorphae</taxon>
        <taxon>Entelegynae</taxon>
        <taxon>Araneoidea</taxon>
        <taxon>Linyphiidae</taxon>
        <taxon>Erigoninae</taxon>
        <taxon>Oedothorax</taxon>
    </lineage>
</organism>
<dbReference type="GO" id="GO:0008270">
    <property type="term" value="F:zinc ion binding"/>
    <property type="evidence" value="ECO:0007669"/>
    <property type="project" value="UniProtKB-KW"/>
</dbReference>
<dbReference type="Proteomes" id="UP000827092">
    <property type="component" value="Unassembled WGS sequence"/>
</dbReference>
<dbReference type="PANTHER" id="PTHR33936:SF24">
    <property type="entry name" value="C2H2-TYPE DOMAIN-CONTAINING PROTEIN"/>
    <property type="match status" value="1"/>
</dbReference>
<evidence type="ECO:0000256" key="2">
    <source>
        <dbReference type="SAM" id="MobiDB-lite"/>
    </source>
</evidence>
<feature type="region of interest" description="Disordered" evidence="2">
    <location>
        <begin position="54"/>
        <end position="106"/>
    </location>
</feature>
<evidence type="ECO:0000313" key="5">
    <source>
        <dbReference type="Proteomes" id="UP000827092"/>
    </source>
</evidence>
<dbReference type="SMART" id="SM00355">
    <property type="entry name" value="ZnF_C2H2"/>
    <property type="match status" value="2"/>
</dbReference>
<protein>
    <recommendedName>
        <fullName evidence="3">C2H2-type domain-containing protein</fullName>
    </recommendedName>
</protein>
<dbReference type="InterPro" id="IPR052797">
    <property type="entry name" value="RegFact_GeneExpr_CellDeath"/>
</dbReference>
<feature type="compositionally biased region" description="Polar residues" evidence="2">
    <location>
        <begin position="89"/>
        <end position="106"/>
    </location>
</feature>
<sequence length="910" mass="104670">MESVDMIDVSNVSHFEEVELLQSWVKDNGIENAVAHMTEGGNTNIESLSETQTVQETTSHKDADSSTSTAIQVLKRKRRNDRLDDNGMSKPSSSQLDTTTSNPLNSGITLEGLKEEYEGTPERVTSEIPDCLEIDFLTCPYCFKKYSSQKSKNHHIITLHNVKPKVTRGNYIKCVECNISFKNTSRLRNHLRSKHDMKMDMQELNFPNMEAFKKWKNFVERKELMKYVTCQTYKTSYGYKHTYGCHRSGRYVARIEGGRKRRIRSDGSVKMGIMCSAGIICREYKDDVVEVMFFPYHYGHGKETSYRQLTQVEINAIQENVSKGVDYDDILGDMHEDSASFAASMIRQKDTKVILKAFASEEYNSDLSDAEGVDRWVRICSQMEDSPVLYYRQDDEQFILIIMTEFQKNILLTSDKRILCVDTDHKKRTSRFYLISLMALDECEVAFPVAFCISNKVDKGVIRQFLLSVREASGPLSCEFFMSDSDSFYLESWQEVMEDNPKWLWSKWWVDMDFVRLLKPLKGLADYRADFYKMWKLLLECKNTEVFMTMFKNFAKRVCDNPVIQKGADTVLKKYGPNKMLWGYCFHKDIKLSCVMQFEVLHRTMIFSSVRGRKSRLDKFIIVLLKLMKFKLLYRLTGMLDEEKTSLAVESINAFHKKGFQICSESISSLGDTIWMIISDDEEGNVYVAREFDSCPERCDLKCSECDICVHMYSCTCMRNTVYADLCPHIHAVVWKFLTPHFSPLPSPVHDNDNCEDSNDASHTCDQPSEPVNVVMSMTHSLFKKIRSNKSTLSDAVLSAMKYRINELMDMCSKNEVIDTQLNSNNVQAGDVRSDSNDMEANNSHVNSNNVQLNPNIVLNTDSTNIVPQTVRVVQPQIIRTNQTANPTPPYFLILPSNLNLGYFVKPDLK</sequence>